<comment type="caution">
    <text evidence="1">The sequence shown here is derived from an EMBL/GenBank/DDBJ whole genome shotgun (WGS) entry which is preliminary data.</text>
</comment>
<protein>
    <submittedName>
        <fullName evidence="1">(+)-neomenthol dehydrogenase</fullName>
    </submittedName>
</protein>
<accession>A0ACC1YTX5</accession>
<reference evidence="1 2" key="1">
    <citation type="journal article" date="2023" name="Science">
        <title>Complex scaffold remodeling in plant triterpene biosynthesis.</title>
        <authorList>
            <person name="De La Pena R."/>
            <person name="Hodgson H."/>
            <person name="Liu J.C."/>
            <person name="Stephenson M.J."/>
            <person name="Martin A.C."/>
            <person name="Owen C."/>
            <person name="Harkess A."/>
            <person name="Leebens-Mack J."/>
            <person name="Jimenez L.E."/>
            <person name="Osbourn A."/>
            <person name="Sattely E.S."/>
        </authorList>
    </citation>
    <scope>NUCLEOTIDE SEQUENCE [LARGE SCALE GENOMIC DNA]</scope>
    <source>
        <strain evidence="2">cv. JPN11</strain>
        <tissue evidence="1">Leaf</tissue>
    </source>
</reference>
<evidence type="ECO:0000313" key="2">
    <source>
        <dbReference type="Proteomes" id="UP001164539"/>
    </source>
</evidence>
<dbReference type="Proteomes" id="UP001164539">
    <property type="component" value="Chromosome 1"/>
</dbReference>
<gene>
    <name evidence="1" type="ORF">OWV82_000155</name>
</gene>
<name>A0ACC1YTX5_MELAZ</name>
<dbReference type="EMBL" id="CM051394">
    <property type="protein sequence ID" value="KAJ4726978.1"/>
    <property type="molecule type" value="Genomic_DNA"/>
</dbReference>
<sequence>MCEALIHLLHLSEAPRIVNVSSYAGKLTNVRYEWAKSVLSDAENLTEERVEEVLNQYLKNYKEGVLEIKLGWPDSMSGYTISKAAMNAYTRILAKQYPNIIINCVCPGYVKTDMTYNNGQFTADEGAEGPVWLALLPNGSPSGLFYLQKEETSFD</sequence>
<evidence type="ECO:0000313" key="1">
    <source>
        <dbReference type="EMBL" id="KAJ4726978.1"/>
    </source>
</evidence>
<organism evidence="1 2">
    <name type="scientific">Melia azedarach</name>
    <name type="common">Chinaberry tree</name>
    <dbReference type="NCBI Taxonomy" id="155640"/>
    <lineage>
        <taxon>Eukaryota</taxon>
        <taxon>Viridiplantae</taxon>
        <taxon>Streptophyta</taxon>
        <taxon>Embryophyta</taxon>
        <taxon>Tracheophyta</taxon>
        <taxon>Spermatophyta</taxon>
        <taxon>Magnoliopsida</taxon>
        <taxon>eudicotyledons</taxon>
        <taxon>Gunneridae</taxon>
        <taxon>Pentapetalae</taxon>
        <taxon>rosids</taxon>
        <taxon>malvids</taxon>
        <taxon>Sapindales</taxon>
        <taxon>Meliaceae</taxon>
        <taxon>Melia</taxon>
    </lineage>
</organism>
<keyword evidence="2" id="KW-1185">Reference proteome</keyword>
<proteinExistence type="predicted"/>